<comment type="similarity">
    <text evidence="2 9">Belongs to the peptidase M18 family.</text>
</comment>
<dbReference type="EMBL" id="RCHT01000013">
    <property type="protein sequence ID" value="RLL10670.1"/>
    <property type="molecule type" value="Genomic_DNA"/>
</dbReference>
<evidence type="ECO:0000256" key="10">
    <source>
        <dbReference type="RuleBase" id="RU004387"/>
    </source>
</evidence>
<protein>
    <recommendedName>
        <fullName evidence="10">M18 family aminopeptidase</fullName>
        <ecNumber evidence="10">3.4.11.-</ecNumber>
    </recommendedName>
</protein>
<evidence type="ECO:0000256" key="5">
    <source>
        <dbReference type="ARBA" id="ARBA00022723"/>
    </source>
</evidence>
<dbReference type="SUPFAM" id="SSF53187">
    <property type="entry name" value="Zn-dependent exopeptidases"/>
    <property type="match status" value="1"/>
</dbReference>
<evidence type="ECO:0000256" key="7">
    <source>
        <dbReference type="ARBA" id="ARBA00022833"/>
    </source>
</evidence>
<dbReference type="Pfam" id="PF02127">
    <property type="entry name" value="Peptidase_M18"/>
    <property type="match status" value="1"/>
</dbReference>
<evidence type="ECO:0000256" key="6">
    <source>
        <dbReference type="ARBA" id="ARBA00022801"/>
    </source>
</evidence>
<dbReference type="GO" id="GO:0004177">
    <property type="term" value="F:aminopeptidase activity"/>
    <property type="evidence" value="ECO:0007669"/>
    <property type="project" value="UniProtKB-KW"/>
</dbReference>
<dbReference type="GO" id="GO:0006508">
    <property type="term" value="P:proteolysis"/>
    <property type="evidence" value="ECO:0007669"/>
    <property type="project" value="UniProtKB-KW"/>
</dbReference>
<evidence type="ECO:0000256" key="8">
    <source>
        <dbReference type="ARBA" id="ARBA00023049"/>
    </source>
</evidence>
<keyword evidence="6 9" id="KW-0378">Hydrolase</keyword>
<evidence type="ECO:0000256" key="4">
    <source>
        <dbReference type="ARBA" id="ARBA00022670"/>
    </source>
</evidence>
<keyword evidence="7 9" id="KW-0862">Zinc</keyword>
<dbReference type="InterPro" id="IPR001948">
    <property type="entry name" value="Peptidase_M18"/>
</dbReference>
<dbReference type="SUPFAM" id="SSF101821">
    <property type="entry name" value="Aminopeptidase/glucanase lid domain"/>
    <property type="match status" value="1"/>
</dbReference>
<dbReference type="Gene3D" id="2.30.250.10">
    <property type="entry name" value="Aminopeptidase i, Domain 2"/>
    <property type="match status" value="1"/>
</dbReference>
<name>A0A498CMA8_9FIRM</name>
<evidence type="ECO:0000313" key="11">
    <source>
        <dbReference type="EMBL" id="RLL10670.1"/>
    </source>
</evidence>
<dbReference type="Gene3D" id="3.40.630.10">
    <property type="entry name" value="Zn peptidases"/>
    <property type="match status" value="1"/>
</dbReference>
<dbReference type="RefSeq" id="WP_121586961.1">
    <property type="nucleotide sequence ID" value="NZ_RCHT01000013.1"/>
</dbReference>
<dbReference type="PANTHER" id="PTHR28570:SF2">
    <property type="entry name" value="M18 FAMILY AMINOPEPTIDASE 1-RELATED"/>
    <property type="match status" value="1"/>
</dbReference>
<organism evidence="11 12">
    <name type="scientific">Anaerotruncus massiliensis</name>
    <name type="common">ex Liu et al. 2021</name>
    <dbReference type="NCBI Taxonomy" id="2321404"/>
    <lineage>
        <taxon>Bacteria</taxon>
        <taxon>Bacillati</taxon>
        <taxon>Bacillota</taxon>
        <taxon>Clostridia</taxon>
        <taxon>Eubacteriales</taxon>
        <taxon>Oscillospiraceae</taxon>
        <taxon>Anaerotruncus</taxon>
    </lineage>
</organism>
<dbReference type="GO" id="GO:0008237">
    <property type="term" value="F:metallopeptidase activity"/>
    <property type="evidence" value="ECO:0007669"/>
    <property type="project" value="UniProtKB-KW"/>
</dbReference>
<dbReference type="PANTHER" id="PTHR28570">
    <property type="entry name" value="ASPARTYL AMINOPEPTIDASE"/>
    <property type="match status" value="1"/>
</dbReference>
<comment type="caution">
    <text evidence="11">The sequence shown here is derived from an EMBL/GenBank/DDBJ whole genome shotgun (WGS) entry which is preliminary data.</text>
</comment>
<dbReference type="GO" id="GO:0008270">
    <property type="term" value="F:zinc ion binding"/>
    <property type="evidence" value="ECO:0007669"/>
    <property type="project" value="InterPro"/>
</dbReference>
<reference evidence="11 12" key="1">
    <citation type="submission" date="2018-10" db="EMBL/GenBank/DDBJ databases">
        <title>Anaerotruncus faecis sp. nov., isolated from human feces.</title>
        <authorList>
            <person name="Wang Y.-J."/>
        </authorList>
    </citation>
    <scope>NUCLEOTIDE SEQUENCE [LARGE SCALE GENOMIC DNA]</scope>
    <source>
        <strain evidence="11 12">22A2-44</strain>
    </source>
</reference>
<evidence type="ECO:0000313" key="12">
    <source>
        <dbReference type="Proteomes" id="UP000276301"/>
    </source>
</evidence>
<dbReference type="GO" id="GO:0005737">
    <property type="term" value="C:cytoplasm"/>
    <property type="evidence" value="ECO:0007669"/>
    <property type="project" value="UniProtKB-ARBA"/>
</dbReference>
<keyword evidence="5 9" id="KW-0479">Metal-binding</keyword>
<sequence length="469" mass="51491">MDKENRTAGELLQEKLCINRRNIGLTATDGEEAAAQAFCEPYKQFLDACKTEREAVTYIVARARAAGYKPFDPKEVYLPGDRVYYNNRGKAVILSTIGTRPMSDGVRIMASHIDSPRLDLKPNPLYEDSQLALFKTHYYGGIKKYQWGAIPLALHGVIVKKNGETITCAIGEAEDDPVFTVTDLLPHLAQEQMKRTLAEGLKGEELNVLVGCRPFKDDKVSEKVKLNVIRLLNEKYGVVEEDFLSAELTAVPQFKARDVGLDRSMVGSYGHDDRVCAYTSLMAELEAESPAYTTVTVFTDKEETGSDGNTGLNSNYLKYFIKDLAGMHGLSGREVLSKSTCLSADVNAAYDPTFGDTLEKRNCAYLNQGVVVTQYTGARGKSGTSQASAEFMAEIRNLLDDAKVVWQTGELGKVDLGGGGTVAMYIAALNVDVVDVGVPVLSMHAPFEVVSKQDVYQTYRAFRAYIAAK</sequence>
<gene>
    <name evidence="11" type="ORF">D4A47_08490</name>
</gene>
<keyword evidence="8 9" id="KW-0482">Metalloprotease</keyword>
<evidence type="ECO:0000256" key="9">
    <source>
        <dbReference type="RuleBase" id="RU004386"/>
    </source>
</evidence>
<dbReference type="PRINTS" id="PR00932">
    <property type="entry name" value="AMINO1PTASE"/>
</dbReference>
<evidence type="ECO:0000256" key="3">
    <source>
        <dbReference type="ARBA" id="ARBA00022438"/>
    </source>
</evidence>
<evidence type="ECO:0000256" key="1">
    <source>
        <dbReference type="ARBA" id="ARBA00001947"/>
    </source>
</evidence>
<keyword evidence="4 9" id="KW-0645">Protease</keyword>
<dbReference type="InterPro" id="IPR023358">
    <property type="entry name" value="Peptidase_M18_dom2"/>
</dbReference>
<accession>A0A498CMA8</accession>
<comment type="cofactor">
    <cofactor evidence="1 10">
        <name>Zn(2+)</name>
        <dbReference type="ChEBI" id="CHEBI:29105"/>
    </cofactor>
</comment>
<dbReference type="AlphaFoldDB" id="A0A498CMA8"/>
<keyword evidence="12" id="KW-1185">Reference proteome</keyword>
<dbReference type="Proteomes" id="UP000276301">
    <property type="component" value="Unassembled WGS sequence"/>
</dbReference>
<evidence type="ECO:0000256" key="2">
    <source>
        <dbReference type="ARBA" id="ARBA00008290"/>
    </source>
</evidence>
<dbReference type="EC" id="3.4.11.-" evidence="10"/>
<keyword evidence="3 9" id="KW-0031">Aminopeptidase</keyword>
<proteinExistence type="inferred from homology"/>
<dbReference type="NCBIfam" id="NF002600">
    <property type="entry name" value="PRK02256.1"/>
    <property type="match status" value="1"/>
</dbReference>